<organism evidence="1">
    <name type="scientific">Anguilla anguilla</name>
    <name type="common">European freshwater eel</name>
    <name type="synonym">Muraena anguilla</name>
    <dbReference type="NCBI Taxonomy" id="7936"/>
    <lineage>
        <taxon>Eukaryota</taxon>
        <taxon>Metazoa</taxon>
        <taxon>Chordata</taxon>
        <taxon>Craniata</taxon>
        <taxon>Vertebrata</taxon>
        <taxon>Euteleostomi</taxon>
        <taxon>Actinopterygii</taxon>
        <taxon>Neopterygii</taxon>
        <taxon>Teleostei</taxon>
        <taxon>Anguilliformes</taxon>
        <taxon>Anguillidae</taxon>
        <taxon>Anguilla</taxon>
    </lineage>
</organism>
<dbReference type="AlphaFoldDB" id="A0A0E9U4M1"/>
<evidence type="ECO:0000313" key="1">
    <source>
        <dbReference type="EMBL" id="JAH60712.1"/>
    </source>
</evidence>
<name>A0A0E9U4M1_ANGAN</name>
<reference evidence="1" key="1">
    <citation type="submission" date="2014-11" db="EMBL/GenBank/DDBJ databases">
        <authorList>
            <person name="Amaro Gonzalez C."/>
        </authorList>
    </citation>
    <scope>NUCLEOTIDE SEQUENCE</scope>
</reference>
<proteinExistence type="predicted"/>
<protein>
    <submittedName>
        <fullName evidence="1">Uncharacterized protein</fullName>
    </submittedName>
</protein>
<accession>A0A0E9U4M1</accession>
<reference evidence="1" key="2">
    <citation type="journal article" date="2015" name="Fish Shellfish Immunol.">
        <title>Early steps in the European eel (Anguilla anguilla)-Vibrio vulnificus interaction in the gills: Role of the RtxA13 toxin.</title>
        <authorList>
            <person name="Callol A."/>
            <person name="Pajuelo D."/>
            <person name="Ebbesson L."/>
            <person name="Teles M."/>
            <person name="MacKenzie S."/>
            <person name="Amaro C."/>
        </authorList>
    </citation>
    <scope>NUCLEOTIDE SEQUENCE</scope>
</reference>
<dbReference type="EMBL" id="GBXM01050639">
    <property type="protein sequence ID" value="JAH57938.1"/>
    <property type="molecule type" value="Transcribed_RNA"/>
</dbReference>
<sequence>MSPSVSEPVILQPKGCTSNSTLCLAHIGTDCLHCAPPPVTTQRPLWEGSHIFRSLPTLIWDSFAASRERCRNITGML</sequence>
<dbReference type="EMBL" id="GBXM01047865">
    <property type="protein sequence ID" value="JAH60712.1"/>
    <property type="molecule type" value="Transcribed_RNA"/>
</dbReference>